<keyword evidence="1" id="KW-0285">Flavoprotein</keyword>
<dbReference type="Pfam" id="PF00941">
    <property type="entry name" value="FAD_binding_5"/>
    <property type="match status" value="1"/>
</dbReference>
<dbReference type="EMBL" id="JBHTLT010000003">
    <property type="protein sequence ID" value="MFD1203692.1"/>
    <property type="molecule type" value="Genomic_DNA"/>
</dbReference>
<dbReference type="InterPro" id="IPR016167">
    <property type="entry name" value="FAD-bd_PCMH_sub1"/>
</dbReference>
<evidence type="ECO:0000259" key="4">
    <source>
        <dbReference type="PROSITE" id="PS51387"/>
    </source>
</evidence>
<dbReference type="Gene3D" id="3.30.465.10">
    <property type="match status" value="1"/>
</dbReference>
<dbReference type="InterPro" id="IPR051312">
    <property type="entry name" value="Diverse_Substr_Oxidored"/>
</dbReference>
<dbReference type="InterPro" id="IPR016169">
    <property type="entry name" value="FAD-bd_PCMH_sub2"/>
</dbReference>
<dbReference type="InterPro" id="IPR036683">
    <property type="entry name" value="CO_DH_flav_C_dom_sf"/>
</dbReference>
<sequence>MIPFTFDYYKPESIEEAYKTFSSEWSLGKKVIFYSGGTEVITFARGGKLKADAVIDLKGIDECNVLKIEDDQLIIGSAVTLNEITESELFPMLGNMVRKIADHTSRNKITIGGNLLSGLPYREALLPLLVADALITVAGTKERDVFPAEQIAAAKVKDGSFITQIKVPVSNLNLPYACLKQTRTSTVGYPIVSIAAMLKNERIRIAFSGLSDTPFRSAVVEGVLNDHSLDVKERINKAVAKMPATIMEDFLASKKFRQFTLTQLLNEMFEELEEAQ</sequence>
<proteinExistence type="predicted"/>
<dbReference type="Gene3D" id="3.30.390.50">
    <property type="entry name" value="CO dehydrogenase flavoprotein, C-terminal domain"/>
    <property type="match status" value="1"/>
</dbReference>
<dbReference type="SUPFAM" id="SSF56176">
    <property type="entry name" value="FAD-binding/transporter-associated domain-like"/>
    <property type="match status" value="1"/>
</dbReference>
<accession>A0ABW3TT75</accession>
<keyword evidence="2" id="KW-0274">FAD</keyword>
<dbReference type="InterPro" id="IPR036318">
    <property type="entry name" value="FAD-bd_PCMH-like_sf"/>
</dbReference>
<comment type="caution">
    <text evidence="5">The sequence shown here is derived from an EMBL/GenBank/DDBJ whole genome shotgun (WGS) entry which is preliminary data.</text>
</comment>
<name>A0ABW3TT75_9BACL</name>
<organism evidence="5 6">
    <name type="scientific">Sporosarcina contaminans</name>
    <dbReference type="NCBI Taxonomy" id="633403"/>
    <lineage>
        <taxon>Bacteria</taxon>
        <taxon>Bacillati</taxon>
        <taxon>Bacillota</taxon>
        <taxon>Bacilli</taxon>
        <taxon>Bacillales</taxon>
        <taxon>Caryophanaceae</taxon>
        <taxon>Sporosarcina</taxon>
    </lineage>
</organism>
<dbReference type="PANTHER" id="PTHR42659:SF2">
    <property type="entry name" value="XANTHINE DEHYDROGENASE SUBUNIT C-RELATED"/>
    <property type="match status" value="1"/>
</dbReference>
<dbReference type="RefSeq" id="WP_381479546.1">
    <property type="nucleotide sequence ID" value="NZ_JBHTLT010000003.1"/>
</dbReference>
<dbReference type="SUPFAM" id="SSF55447">
    <property type="entry name" value="CO dehydrogenase flavoprotein C-terminal domain-like"/>
    <property type="match status" value="1"/>
</dbReference>
<keyword evidence="3" id="KW-0560">Oxidoreductase</keyword>
<dbReference type="Proteomes" id="UP001597231">
    <property type="component" value="Unassembled WGS sequence"/>
</dbReference>
<dbReference type="PROSITE" id="PS51387">
    <property type="entry name" value="FAD_PCMH"/>
    <property type="match status" value="1"/>
</dbReference>
<gene>
    <name evidence="5" type="ORF">ACFQ38_00880</name>
</gene>
<dbReference type="PANTHER" id="PTHR42659">
    <property type="entry name" value="XANTHINE DEHYDROGENASE SUBUNIT C-RELATED"/>
    <property type="match status" value="1"/>
</dbReference>
<keyword evidence="6" id="KW-1185">Reference proteome</keyword>
<dbReference type="Gene3D" id="3.30.43.10">
    <property type="entry name" value="Uridine Diphospho-n-acetylenolpyruvylglucosamine Reductase, domain 2"/>
    <property type="match status" value="1"/>
</dbReference>
<evidence type="ECO:0000256" key="3">
    <source>
        <dbReference type="ARBA" id="ARBA00023002"/>
    </source>
</evidence>
<evidence type="ECO:0000256" key="1">
    <source>
        <dbReference type="ARBA" id="ARBA00022630"/>
    </source>
</evidence>
<evidence type="ECO:0000313" key="5">
    <source>
        <dbReference type="EMBL" id="MFD1203692.1"/>
    </source>
</evidence>
<dbReference type="SMART" id="SM01092">
    <property type="entry name" value="CO_deh_flav_C"/>
    <property type="match status" value="1"/>
</dbReference>
<dbReference type="InterPro" id="IPR005107">
    <property type="entry name" value="CO_DH_flav_C"/>
</dbReference>
<protein>
    <submittedName>
        <fullName evidence="5">FAD binding domain-containing protein</fullName>
    </submittedName>
</protein>
<reference evidence="6" key="1">
    <citation type="journal article" date="2019" name="Int. J. Syst. Evol. Microbiol.">
        <title>The Global Catalogue of Microorganisms (GCM) 10K type strain sequencing project: providing services to taxonomists for standard genome sequencing and annotation.</title>
        <authorList>
            <consortium name="The Broad Institute Genomics Platform"/>
            <consortium name="The Broad Institute Genome Sequencing Center for Infectious Disease"/>
            <person name="Wu L."/>
            <person name="Ma J."/>
        </authorList>
    </citation>
    <scope>NUCLEOTIDE SEQUENCE [LARGE SCALE GENOMIC DNA]</scope>
    <source>
        <strain evidence="6">CCUG 53915</strain>
    </source>
</reference>
<dbReference type="InterPro" id="IPR002346">
    <property type="entry name" value="Mopterin_DH_FAD-bd"/>
</dbReference>
<evidence type="ECO:0000256" key="2">
    <source>
        <dbReference type="ARBA" id="ARBA00022827"/>
    </source>
</evidence>
<evidence type="ECO:0000313" key="6">
    <source>
        <dbReference type="Proteomes" id="UP001597231"/>
    </source>
</evidence>
<dbReference type="InterPro" id="IPR016166">
    <property type="entry name" value="FAD-bd_PCMH"/>
</dbReference>
<feature type="domain" description="FAD-binding PCMH-type" evidence="4">
    <location>
        <begin position="1"/>
        <end position="172"/>
    </location>
</feature>